<dbReference type="InterPro" id="IPR027392">
    <property type="entry name" value="TF_Znf"/>
</dbReference>
<accession>A0A1Y6BHW5</accession>
<keyword evidence="3" id="KW-1185">Reference proteome</keyword>
<organism evidence="2 3">
    <name type="scientific">Pseudobacteriovorax antillogorgiicola</name>
    <dbReference type="NCBI Taxonomy" id="1513793"/>
    <lineage>
        <taxon>Bacteria</taxon>
        <taxon>Pseudomonadati</taxon>
        <taxon>Bdellovibrionota</taxon>
        <taxon>Oligoflexia</taxon>
        <taxon>Oligoflexales</taxon>
        <taxon>Pseudobacteriovoracaceae</taxon>
        <taxon>Pseudobacteriovorax</taxon>
    </lineage>
</organism>
<evidence type="ECO:0000259" key="1">
    <source>
        <dbReference type="Pfam" id="PF13453"/>
    </source>
</evidence>
<gene>
    <name evidence="2" type="ORF">SAMN06296036_104284</name>
</gene>
<proteinExistence type="predicted"/>
<evidence type="ECO:0000313" key="3">
    <source>
        <dbReference type="Proteomes" id="UP000192907"/>
    </source>
</evidence>
<reference evidence="3" key="1">
    <citation type="submission" date="2017-04" db="EMBL/GenBank/DDBJ databases">
        <authorList>
            <person name="Varghese N."/>
            <person name="Submissions S."/>
        </authorList>
    </citation>
    <scope>NUCLEOTIDE SEQUENCE [LARGE SCALE GENOMIC DNA]</scope>
    <source>
        <strain evidence="3">RKEM611</strain>
    </source>
</reference>
<sequence length="112" mass="13278">MELRKPHTQTEEEYFFLLNRDLIRKQREYLDEVRKNKEHLSEQKLHWMKCPKCGCQLEERELAGVMIDQCESCLGVYLDKGELDLILTAKKPEGFLARLRTYLSKDLATEAM</sequence>
<protein>
    <recommendedName>
        <fullName evidence="1">Transcription factor zinc-finger domain-containing protein</fullName>
    </recommendedName>
</protein>
<dbReference type="STRING" id="1513793.SAMN06296036_104284"/>
<dbReference type="OrthoDB" id="9814037at2"/>
<dbReference type="AlphaFoldDB" id="A0A1Y6BHW5"/>
<evidence type="ECO:0000313" key="2">
    <source>
        <dbReference type="EMBL" id="SMF08298.1"/>
    </source>
</evidence>
<dbReference type="Proteomes" id="UP000192907">
    <property type="component" value="Unassembled WGS sequence"/>
</dbReference>
<name>A0A1Y6BHW5_9BACT</name>
<dbReference type="RefSeq" id="WP_132316502.1">
    <property type="nucleotide sequence ID" value="NZ_FWZT01000004.1"/>
</dbReference>
<feature type="domain" description="Transcription factor zinc-finger" evidence="1">
    <location>
        <begin position="49"/>
        <end position="87"/>
    </location>
</feature>
<dbReference type="EMBL" id="FWZT01000004">
    <property type="protein sequence ID" value="SMF08298.1"/>
    <property type="molecule type" value="Genomic_DNA"/>
</dbReference>
<dbReference type="Pfam" id="PF13453">
    <property type="entry name" value="Zn_ribbon_TFIIB"/>
    <property type="match status" value="1"/>
</dbReference>